<feature type="transmembrane region" description="Helical" evidence="1">
    <location>
        <begin position="283"/>
        <end position="301"/>
    </location>
</feature>
<feature type="transmembrane region" description="Helical" evidence="1">
    <location>
        <begin position="36"/>
        <end position="53"/>
    </location>
</feature>
<feature type="transmembrane region" description="Helical" evidence="1">
    <location>
        <begin position="93"/>
        <end position="109"/>
    </location>
</feature>
<feature type="transmembrane region" description="Helical" evidence="1">
    <location>
        <begin position="225"/>
        <end position="247"/>
    </location>
</feature>
<dbReference type="GO" id="GO:0016020">
    <property type="term" value="C:membrane"/>
    <property type="evidence" value="ECO:0007669"/>
    <property type="project" value="InterPro"/>
</dbReference>
<reference evidence="3" key="1">
    <citation type="submission" date="2021-03" db="EMBL/GenBank/DDBJ databases">
        <title>Ottowia sp. 27C isolated from the cloaca of a Giant Asian pond turtle (Heosemys grandis).</title>
        <authorList>
            <person name="Spergser J."/>
            <person name="Busse H.-J."/>
        </authorList>
    </citation>
    <scope>NUCLEOTIDE SEQUENCE</scope>
    <source>
        <strain evidence="3">27C</strain>
    </source>
</reference>
<keyword evidence="1" id="KW-0472">Membrane</keyword>
<feature type="transmembrane region" description="Helical" evidence="1">
    <location>
        <begin position="193"/>
        <end position="213"/>
    </location>
</feature>
<feature type="transmembrane region" description="Helical" evidence="1">
    <location>
        <begin position="156"/>
        <end position="181"/>
    </location>
</feature>
<evidence type="ECO:0000259" key="2">
    <source>
        <dbReference type="Pfam" id="PF00892"/>
    </source>
</evidence>
<feature type="transmembrane region" description="Helical" evidence="1">
    <location>
        <begin position="116"/>
        <end position="136"/>
    </location>
</feature>
<dbReference type="KEGG" id="otd:J1M35_06715"/>
<proteinExistence type="predicted"/>
<sequence>MLTGILAGLAAGALWGLVFVAPRMVAGFAGIDLTAGRFVVYGLVSVAVLAVSWRRARKPTLQQAWGALWLSVLGFTGYYWILVLAIRDAGTEMPALIVGTIPIWVMLLGKPHGLHWAALVPGLLLTLAGLFFMAKGTLVHAESAPEAINTIANQSAYWRGIGLAVAAMACWTAFSLLNAAWLRRHPQVGATDWANWLGVATGLGGLLLALTLGSPLPNLMAQPGWPLFALIVVAIGFGSSWLATILWNIASQKLSASLCGQLIVSETLFALVYSFLWDHRWPTFTQWAAAALFTAGILASIKAHR</sequence>
<dbReference type="Pfam" id="PF00892">
    <property type="entry name" value="EamA"/>
    <property type="match status" value="1"/>
</dbReference>
<evidence type="ECO:0000256" key="1">
    <source>
        <dbReference type="SAM" id="Phobius"/>
    </source>
</evidence>
<feature type="domain" description="EamA" evidence="2">
    <location>
        <begin position="159"/>
        <end position="298"/>
    </location>
</feature>
<feature type="transmembrane region" description="Helical" evidence="1">
    <location>
        <begin position="254"/>
        <end position="277"/>
    </location>
</feature>
<dbReference type="SUPFAM" id="SSF103481">
    <property type="entry name" value="Multidrug resistance efflux transporter EmrE"/>
    <property type="match status" value="1"/>
</dbReference>
<dbReference type="Proteomes" id="UP000663903">
    <property type="component" value="Chromosome"/>
</dbReference>
<dbReference type="InterPro" id="IPR037185">
    <property type="entry name" value="EmrE-like"/>
</dbReference>
<organism evidence="3 4">
    <name type="scientific">Ottowia testudinis</name>
    <dbReference type="NCBI Taxonomy" id="2816950"/>
    <lineage>
        <taxon>Bacteria</taxon>
        <taxon>Pseudomonadati</taxon>
        <taxon>Pseudomonadota</taxon>
        <taxon>Betaproteobacteria</taxon>
        <taxon>Burkholderiales</taxon>
        <taxon>Comamonadaceae</taxon>
        <taxon>Ottowia</taxon>
    </lineage>
</organism>
<gene>
    <name evidence="3" type="ORF">J1M35_06715</name>
</gene>
<name>A0A975H460_9BURK</name>
<accession>A0A975H460</accession>
<feature type="transmembrane region" description="Helical" evidence="1">
    <location>
        <begin position="65"/>
        <end position="87"/>
    </location>
</feature>
<evidence type="ECO:0000313" key="4">
    <source>
        <dbReference type="Proteomes" id="UP000663903"/>
    </source>
</evidence>
<protein>
    <submittedName>
        <fullName evidence="3">DMT family transporter</fullName>
    </submittedName>
</protein>
<evidence type="ECO:0000313" key="3">
    <source>
        <dbReference type="EMBL" id="QTD46563.1"/>
    </source>
</evidence>
<dbReference type="RefSeq" id="WP_208010462.1">
    <property type="nucleotide sequence ID" value="NZ_CP071796.1"/>
</dbReference>
<keyword evidence="1" id="KW-1133">Transmembrane helix</keyword>
<keyword evidence="4" id="KW-1185">Reference proteome</keyword>
<dbReference type="EMBL" id="CP071796">
    <property type="protein sequence ID" value="QTD46563.1"/>
    <property type="molecule type" value="Genomic_DNA"/>
</dbReference>
<keyword evidence="1" id="KW-0812">Transmembrane</keyword>
<dbReference type="InterPro" id="IPR000620">
    <property type="entry name" value="EamA_dom"/>
</dbReference>
<dbReference type="AlphaFoldDB" id="A0A975H460"/>